<dbReference type="Pfam" id="PF07589">
    <property type="entry name" value="PEP-CTERM"/>
    <property type="match status" value="1"/>
</dbReference>
<dbReference type="InterPro" id="IPR013424">
    <property type="entry name" value="Ice-binding_C"/>
</dbReference>
<keyword evidence="1" id="KW-0732">Signal</keyword>
<name>A0ABP7Q8E6_9GAMM</name>
<evidence type="ECO:0000313" key="4">
    <source>
        <dbReference type="Proteomes" id="UP001501337"/>
    </source>
</evidence>
<evidence type="ECO:0000259" key="2">
    <source>
        <dbReference type="Pfam" id="PF07589"/>
    </source>
</evidence>
<feature type="signal peptide" evidence="1">
    <location>
        <begin position="1"/>
        <end position="24"/>
    </location>
</feature>
<sequence>MFSSAVKGFSLTAIALAVSLPASAAVIQGFDVVNAESVSSCGGAEYGLWTNNLTAAKCSKYFAIEAGTTFLRSDDGTATFTGSASNPLGTSAIFDLTFTGFQDNYSVVKTGGTAQQADWNFYTGLTADSKITIGGIDYFAQLVGAPFNIGSMPVLQYGTGANDKTGAFGGSVWMDMYSIHNNQLSLFTGSNHWDINFDLIENPDLVPDVDVDVPAPATLGLLALGVAALRLSRRSK</sequence>
<reference evidence="4" key="1">
    <citation type="journal article" date="2019" name="Int. J. Syst. Evol. Microbiol.">
        <title>The Global Catalogue of Microorganisms (GCM) 10K type strain sequencing project: providing services to taxonomists for standard genome sequencing and annotation.</title>
        <authorList>
            <consortium name="The Broad Institute Genomics Platform"/>
            <consortium name="The Broad Institute Genome Sequencing Center for Infectious Disease"/>
            <person name="Wu L."/>
            <person name="Ma J."/>
        </authorList>
    </citation>
    <scope>NUCLEOTIDE SEQUENCE [LARGE SCALE GENOMIC DNA]</scope>
    <source>
        <strain evidence="4">JCM 17555</strain>
    </source>
</reference>
<accession>A0ABP7Q8E6</accession>
<proteinExistence type="predicted"/>
<organism evidence="3 4">
    <name type="scientific">Allohahella marinimesophila</name>
    <dbReference type="NCBI Taxonomy" id="1054972"/>
    <lineage>
        <taxon>Bacteria</taxon>
        <taxon>Pseudomonadati</taxon>
        <taxon>Pseudomonadota</taxon>
        <taxon>Gammaproteobacteria</taxon>
        <taxon>Oceanospirillales</taxon>
        <taxon>Hahellaceae</taxon>
        <taxon>Allohahella</taxon>
    </lineage>
</organism>
<dbReference type="RefSeq" id="WP_344809439.1">
    <property type="nucleotide sequence ID" value="NZ_BAABBO010000022.1"/>
</dbReference>
<keyword evidence="4" id="KW-1185">Reference proteome</keyword>
<gene>
    <name evidence="3" type="ORF">GCM10022278_38340</name>
</gene>
<protein>
    <recommendedName>
        <fullName evidence="2">Ice-binding protein C-terminal domain-containing protein</fullName>
    </recommendedName>
</protein>
<feature type="domain" description="Ice-binding protein C-terminal" evidence="2">
    <location>
        <begin position="212"/>
        <end position="234"/>
    </location>
</feature>
<dbReference type="NCBIfam" id="TIGR02595">
    <property type="entry name" value="PEP_CTERM"/>
    <property type="match status" value="1"/>
</dbReference>
<dbReference type="Proteomes" id="UP001501337">
    <property type="component" value="Unassembled WGS sequence"/>
</dbReference>
<evidence type="ECO:0000313" key="3">
    <source>
        <dbReference type="EMBL" id="GAA3977980.1"/>
    </source>
</evidence>
<evidence type="ECO:0000256" key="1">
    <source>
        <dbReference type="SAM" id="SignalP"/>
    </source>
</evidence>
<dbReference type="EMBL" id="BAABBO010000022">
    <property type="protein sequence ID" value="GAA3977980.1"/>
    <property type="molecule type" value="Genomic_DNA"/>
</dbReference>
<comment type="caution">
    <text evidence="3">The sequence shown here is derived from an EMBL/GenBank/DDBJ whole genome shotgun (WGS) entry which is preliminary data.</text>
</comment>
<feature type="chain" id="PRO_5047043683" description="Ice-binding protein C-terminal domain-containing protein" evidence="1">
    <location>
        <begin position="25"/>
        <end position="236"/>
    </location>
</feature>